<accession>A0ACC0IE86</accession>
<dbReference type="EMBL" id="CM045763">
    <property type="protein sequence ID" value="KAI8024044.1"/>
    <property type="molecule type" value="Genomic_DNA"/>
</dbReference>
<proteinExistence type="predicted"/>
<comment type="caution">
    <text evidence="1">The sequence shown here is derived from an EMBL/GenBank/DDBJ whole genome shotgun (WGS) entry which is preliminary data.</text>
</comment>
<evidence type="ECO:0000313" key="2">
    <source>
        <dbReference type="Proteomes" id="UP001060215"/>
    </source>
</evidence>
<organism evidence="1 2">
    <name type="scientific">Camellia lanceoleosa</name>
    <dbReference type="NCBI Taxonomy" id="1840588"/>
    <lineage>
        <taxon>Eukaryota</taxon>
        <taxon>Viridiplantae</taxon>
        <taxon>Streptophyta</taxon>
        <taxon>Embryophyta</taxon>
        <taxon>Tracheophyta</taxon>
        <taxon>Spermatophyta</taxon>
        <taxon>Magnoliopsida</taxon>
        <taxon>eudicotyledons</taxon>
        <taxon>Gunneridae</taxon>
        <taxon>Pentapetalae</taxon>
        <taxon>asterids</taxon>
        <taxon>Ericales</taxon>
        <taxon>Theaceae</taxon>
        <taxon>Camellia</taxon>
    </lineage>
</organism>
<sequence length="399" mass="43914">MLVQKGNANSGIGANLLTQLMKVLILFKGHYLKAISRMCIQESSTCSRYRFVKLIPVLLKKMAQKNALVQKLPSVEILGCTIVICFDKTGTLTANQMAATKLVAMGSRANAIRIFNVEGTTYNPLDGKIQDWLVGRIDANLQMISKIATVCNDAGIEQAVNHYVATGMPTEAALKKMGLPDGLDSSTSRGYGDVLRCCWTWSKIEKRIATLESDRDRKSMGVIVSSSSRRKSLLVKSTGGFIAVSRYASATYLPPTVLSRGVGWQGIGVLLSGLFGTVNGSSVSIENASLLGLTRIGSRRVVQISAGFMIFFSILGELFADKENLEQSLPQFQHQLLLLYIAFSSLTLRPSAKELLKHRFIRNAKKNPRLLERIRLKNFLLNWTSCHVMILSSSPLNTY</sequence>
<protein>
    <submittedName>
        <fullName evidence="1">Calcium-transporting ATPase 1, endoplasmic reticulum-type</fullName>
    </submittedName>
</protein>
<dbReference type="Proteomes" id="UP001060215">
    <property type="component" value="Chromosome 6"/>
</dbReference>
<gene>
    <name evidence="1" type="ORF">LOK49_LG03G01677</name>
</gene>
<reference evidence="1 2" key="1">
    <citation type="journal article" date="2022" name="Plant J.">
        <title>Chromosome-level genome of Camellia lanceoleosa provides a valuable resource for understanding genome evolution and self-incompatibility.</title>
        <authorList>
            <person name="Gong W."/>
            <person name="Xiao S."/>
            <person name="Wang L."/>
            <person name="Liao Z."/>
            <person name="Chang Y."/>
            <person name="Mo W."/>
            <person name="Hu G."/>
            <person name="Li W."/>
            <person name="Zhao G."/>
            <person name="Zhu H."/>
            <person name="Hu X."/>
            <person name="Ji K."/>
            <person name="Xiang X."/>
            <person name="Song Q."/>
            <person name="Yuan D."/>
            <person name="Jin S."/>
            <person name="Zhang L."/>
        </authorList>
    </citation>
    <scope>NUCLEOTIDE SEQUENCE [LARGE SCALE GENOMIC DNA]</scope>
    <source>
        <strain evidence="1">SQ_2022a</strain>
    </source>
</reference>
<keyword evidence="2" id="KW-1185">Reference proteome</keyword>
<evidence type="ECO:0000313" key="1">
    <source>
        <dbReference type="EMBL" id="KAI8024044.1"/>
    </source>
</evidence>
<name>A0ACC0IE86_9ERIC</name>